<feature type="region of interest" description="Disordered" evidence="1">
    <location>
        <begin position="573"/>
        <end position="599"/>
    </location>
</feature>
<feature type="region of interest" description="Disordered" evidence="1">
    <location>
        <begin position="157"/>
        <end position="181"/>
    </location>
</feature>
<feature type="compositionally biased region" description="Acidic residues" evidence="1">
    <location>
        <begin position="165"/>
        <end position="181"/>
    </location>
</feature>
<feature type="compositionally biased region" description="Low complexity" evidence="1">
    <location>
        <begin position="67"/>
        <end position="80"/>
    </location>
</feature>
<reference evidence="3" key="1">
    <citation type="submission" date="2022-10" db="EMBL/GenBank/DDBJ databases">
        <title>Puccinia triticina Genome sequencing and assembly.</title>
        <authorList>
            <person name="Li C."/>
        </authorList>
    </citation>
    <scope>NUCLEOTIDE SEQUENCE</scope>
    <source>
        <strain evidence="3">Pt15</strain>
    </source>
</reference>
<dbReference type="Gene3D" id="1.25.10.10">
    <property type="entry name" value="Leucine-rich Repeat Variant"/>
    <property type="match status" value="2"/>
</dbReference>
<dbReference type="Pfam" id="PF08389">
    <property type="entry name" value="Xpo1"/>
    <property type="match status" value="1"/>
</dbReference>
<dbReference type="RefSeq" id="XP_053019899.1">
    <property type="nucleotide sequence ID" value="XM_053168717.1"/>
</dbReference>
<protein>
    <recommendedName>
        <fullName evidence="2">Exportin-1/Importin-beta-like domain-containing protein</fullName>
    </recommendedName>
</protein>
<dbReference type="PANTHER" id="PTHR12363:SF53">
    <property type="entry name" value="MRNA TRANSPORT REGULATOR MTR10"/>
    <property type="match status" value="1"/>
</dbReference>
<feature type="region of interest" description="Disordered" evidence="1">
    <location>
        <begin position="31"/>
        <end position="111"/>
    </location>
</feature>
<name>A0ABY7CGG8_9BASI</name>
<dbReference type="InterPro" id="IPR051345">
    <property type="entry name" value="Importin_beta-like_NTR"/>
</dbReference>
<evidence type="ECO:0000259" key="2">
    <source>
        <dbReference type="Pfam" id="PF08389"/>
    </source>
</evidence>
<proteinExistence type="predicted"/>
<sequence>MNNSTTPTNGLVVTPEMWQQMQSMLALFQKSTSAPVPASLDQQPSAKPTHKASLTSTASILDSNLGPQQSNQPQESNQPESDNEVTSDDSGFKNHKKKSTAPPNKQSPPIIDTQVAQNHSRNKDQDLNVISDVKSYDFSIGDDDVLDGLLESNILGIEDSKDSPDIEDAPASEDASDCEDDAPAIEDAPAIKDSPAIEDAPAIENAAAIKENEASPSSDPSPSQEAMKFCLSLADLALQLPEWPTVVTDLIEKFGKDPKTVLVLLEFLTVFPQEIVGNSKIKILNQWSTPEIAQLVPSTLAMYLGAQEDDSLFESAVDFIFDLIHETQEINKKNVSDLLERLDTFLLIIGRLEGDLLPDCLKSMGEIWTVISEILEQYGSSIKLSERICALIRRGLTFYGEACQPLIGSVLEKPPAQRQPRPHDLRLSLDLRYPKPAPNPKLNCWAIPPAFSHRALDKKALCAILKKVPGSNQEEEVIMDIQMDGKSVHLSNYDEQKRMVPHSHVDGLIDPAVFVSGIKYAVRQPDFHQTIHLKMSSKSHLSYLVKFTRKTVSFAGLQKLYDQQGETIDLHQQQLAPLEPPVASGSSKRKEPVKSSSSPLIAAKPRKAHMLEDDVPHHQIDHPGYSEKSCWTSLNTLKLLEILEKNPGQKIGRSNKIWEIAVTELLGSEKATMSSKKDIAACRSRFAHIFPAYKAIGRLLDDFGGTWSDKLRCPLVSPDV</sequence>
<dbReference type="InterPro" id="IPR013598">
    <property type="entry name" value="Exportin-1/Importin-b-like"/>
</dbReference>
<feature type="compositionally biased region" description="Polar residues" evidence="1">
    <location>
        <begin position="31"/>
        <end position="66"/>
    </location>
</feature>
<keyword evidence="4" id="KW-1185">Reference proteome</keyword>
<organism evidence="3 4">
    <name type="scientific">Puccinia triticina</name>
    <dbReference type="NCBI Taxonomy" id="208348"/>
    <lineage>
        <taxon>Eukaryota</taxon>
        <taxon>Fungi</taxon>
        <taxon>Dikarya</taxon>
        <taxon>Basidiomycota</taxon>
        <taxon>Pucciniomycotina</taxon>
        <taxon>Pucciniomycetes</taxon>
        <taxon>Pucciniales</taxon>
        <taxon>Pucciniaceae</taxon>
        <taxon>Puccinia</taxon>
    </lineage>
</organism>
<evidence type="ECO:0000256" key="1">
    <source>
        <dbReference type="SAM" id="MobiDB-lite"/>
    </source>
</evidence>
<gene>
    <name evidence="3" type="ORF">PtA15_4A797</name>
</gene>
<accession>A0ABY7CGG8</accession>
<dbReference type="InterPro" id="IPR011989">
    <property type="entry name" value="ARM-like"/>
</dbReference>
<evidence type="ECO:0000313" key="4">
    <source>
        <dbReference type="Proteomes" id="UP001164743"/>
    </source>
</evidence>
<evidence type="ECO:0000313" key="3">
    <source>
        <dbReference type="EMBL" id="WAQ84344.1"/>
    </source>
</evidence>
<dbReference type="Proteomes" id="UP001164743">
    <property type="component" value="Chromosome 4A"/>
</dbReference>
<dbReference type="PANTHER" id="PTHR12363">
    <property type="entry name" value="TRANSPORTIN 3 AND IMPORTIN 13"/>
    <property type="match status" value="1"/>
</dbReference>
<dbReference type="EMBL" id="CP110424">
    <property type="protein sequence ID" value="WAQ84344.1"/>
    <property type="molecule type" value="Genomic_DNA"/>
</dbReference>
<dbReference type="GeneID" id="77809612"/>
<feature type="domain" description="Exportin-1/Importin-beta-like" evidence="2">
    <location>
        <begin position="228"/>
        <end position="283"/>
    </location>
</feature>